<feature type="transmembrane region" description="Helical" evidence="6">
    <location>
        <begin position="320"/>
        <end position="344"/>
    </location>
</feature>
<dbReference type="PROSITE" id="PS50156">
    <property type="entry name" value="SSD"/>
    <property type="match status" value="1"/>
</dbReference>
<dbReference type="Pfam" id="PF03176">
    <property type="entry name" value="MMPL"/>
    <property type="match status" value="2"/>
</dbReference>
<feature type="transmembrane region" description="Helical" evidence="6">
    <location>
        <begin position="602"/>
        <end position="625"/>
    </location>
</feature>
<keyword evidence="5 6" id="KW-0472">Membrane</keyword>
<organism evidence="8 9">
    <name type="scientific">Georgenia alba</name>
    <dbReference type="NCBI Taxonomy" id="2233858"/>
    <lineage>
        <taxon>Bacteria</taxon>
        <taxon>Bacillati</taxon>
        <taxon>Actinomycetota</taxon>
        <taxon>Actinomycetes</taxon>
        <taxon>Micrococcales</taxon>
        <taxon>Bogoriellaceae</taxon>
        <taxon>Georgenia</taxon>
    </lineage>
</organism>
<sequence length="728" mass="77214">MAARSNDDSMTNLPVRVARWSAHHPWHAIAGWLVFVAVCLGAGIAVGNNSAVTADYRVGEAGRAEAIAADGGLQRRPVEHVLITAPVGGVLNERAADSAAQDVIDRMSSQAMVADVSDPIPASNSPALRVDLTLDVEEREASAAVANLHIEIEAVQDAHPEVLVQQTGRASIGQAVEQQRGQDITQAELITLPITLITLLLVFRSLSLALVPVVLALSSIAASVGLSMLVSHIVPDAGVGTNVILLIGLAVGVDYSLFYLKREREERARAGGSLSATAAVDLAAATSGRAVVLSGVAVAVSSATLYFVGDVIFSSLATGAVLVTLVAVASSITVLPATLAKLGAIAEHRTSRRRKPMRTPKANRLSAALMRFVGQCPALTLSVATLAMLSLSAPVLGMKITDMGVETHPPDLPAMQTYERLTTAYPEVRAIHQVVVHSDDPATATALAELKAMTADDPAMGESSTLRVSADGRTRVLDIAVPHFVGEQTARDSLQRLREEYLPLTLGQLDRVEYAVSGDVARNVDYPQHQQERLPWVVGALLLVTFGITAWAFRSVVLGAIGVVLNLLSVGAAMGVMTWVFQEKWAEGLLDFTSTGSIGSRVPLFLFVILFGLSMDYQVFLISRIREAATDGMSTREAVFDGMRNSTSVITSAAIVMVTVFAAFVAVHLIEMKQTGLGLAVAVLLDAFIIRTLILPSLMLLLGDRVWWPTRMQSPRDSAASMQSATLG</sequence>
<dbReference type="PANTHER" id="PTHR33406">
    <property type="entry name" value="MEMBRANE PROTEIN MJ1562-RELATED"/>
    <property type="match status" value="1"/>
</dbReference>
<comment type="caution">
    <text evidence="8">The sequence shown here is derived from an EMBL/GenBank/DDBJ whole genome shotgun (WGS) entry which is preliminary data.</text>
</comment>
<dbReference type="InterPro" id="IPR050545">
    <property type="entry name" value="Mycobact_MmpL"/>
</dbReference>
<evidence type="ECO:0000256" key="2">
    <source>
        <dbReference type="ARBA" id="ARBA00022475"/>
    </source>
</evidence>
<evidence type="ECO:0000259" key="7">
    <source>
        <dbReference type="PROSITE" id="PS50156"/>
    </source>
</evidence>
<evidence type="ECO:0000256" key="3">
    <source>
        <dbReference type="ARBA" id="ARBA00022692"/>
    </source>
</evidence>
<gene>
    <name evidence="8" type="ORF">ACFQQL_18580</name>
</gene>
<evidence type="ECO:0000256" key="6">
    <source>
        <dbReference type="SAM" id="Phobius"/>
    </source>
</evidence>
<reference evidence="9" key="1">
    <citation type="journal article" date="2019" name="Int. J. Syst. Evol. Microbiol.">
        <title>The Global Catalogue of Microorganisms (GCM) 10K type strain sequencing project: providing services to taxonomists for standard genome sequencing and annotation.</title>
        <authorList>
            <consortium name="The Broad Institute Genomics Platform"/>
            <consortium name="The Broad Institute Genome Sequencing Center for Infectious Disease"/>
            <person name="Wu L."/>
            <person name="Ma J."/>
        </authorList>
    </citation>
    <scope>NUCLEOTIDE SEQUENCE [LARGE SCALE GENOMIC DNA]</scope>
    <source>
        <strain evidence="9">JCM 1490</strain>
    </source>
</reference>
<dbReference type="SUPFAM" id="SSF82866">
    <property type="entry name" value="Multidrug efflux transporter AcrB transmembrane domain"/>
    <property type="match status" value="2"/>
</dbReference>
<keyword evidence="4 6" id="KW-1133">Transmembrane helix</keyword>
<keyword evidence="2" id="KW-1003">Cell membrane</keyword>
<dbReference type="Gene3D" id="1.20.1640.10">
    <property type="entry name" value="Multidrug efflux transporter AcrB transmembrane domain"/>
    <property type="match status" value="2"/>
</dbReference>
<evidence type="ECO:0000256" key="5">
    <source>
        <dbReference type="ARBA" id="ARBA00023136"/>
    </source>
</evidence>
<feature type="transmembrane region" description="Helical" evidence="6">
    <location>
        <begin position="560"/>
        <end position="582"/>
    </location>
</feature>
<feature type="transmembrane region" description="Helical" evidence="6">
    <location>
        <begin position="239"/>
        <end position="260"/>
    </location>
</feature>
<dbReference type="EMBL" id="JBHTCQ010000005">
    <property type="protein sequence ID" value="MFC7407129.1"/>
    <property type="molecule type" value="Genomic_DNA"/>
</dbReference>
<feature type="transmembrane region" description="Helical" evidence="6">
    <location>
        <begin position="290"/>
        <end position="308"/>
    </location>
</feature>
<dbReference type="PANTHER" id="PTHR33406:SF13">
    <property type="entry name" value="MEMBRANE PROTEIN YDFJ"/>
    <property type="match status" value="1"/>
</dbReference>
<feature type="transmembrane region" description="Helical" evidence="6">
    <location>
        <begin position="365"/>
        <end position="389"/>
    </location>
</feature>
<feature type="transmembrane region" description="Helical" evidence="6">
    <location>
        <begin position="646"/>
        <end position="670"/>
    </location>
</feature>
<keyword evidence="9" id="KW-1185">Reference proteome</keyword>
<proteinExistence type="predicted"/>
<evidence type="ECO:0000313" key="9">
    <source>
        <dbReference type="Proteomes" id="UP001596455"/>
    </source>
</evidence>
<keyword evidence="3 6" id="KW-0812">Transmembrane</keyword>
<feature type="transmembrane region" description="Helical" evidence="6">
    <location>
        <begin position="676"/>
        <end position="702"/>
    </location>
</feature>
<evidence type="ECO:0000313" key="8">
    <source>
        <dbReference type="EMBL" id="MFC7407129.1"/>
    </source>
</evidence>
<evidence type="ECO:0000256" key="1">
    <source>
        <dbReference type="ARBA" id="ARBA00004651"/>
    </source>
</evidence>
<dbReference type="RefSeq" id="WP_382396658.1">
    <property type="nucleotide sequence ID" value="NZ_JBHTCQ010000005.1"/>
</dbReference>
<feature type="transmembrane region" description="Helical" evidence="6">
    <location>
        <begin position="208"/>
        <end position="233"/>
    </location>
</feature>
<dbReference type="Proteomes" id="UP001596455">
    <property type="component" value="Unassembled WGS sequence"/>
</dbReference>
<protein>
    <submittedName>
        <fullName evidence="8">MMPL family transporter</fullName>
    </submittedName>
</protein>
<feature type="transmembrane region" description="Helical" evidence="6">
    <location>
        <begin position="26"/>
        <end position="47"/>
    </location>
</feature>
<dbReference type="InterPro" id="IPR004869">
    <property type="entry name" value="MMPL_dom"/>
</dbReference>
<comment type="subcellular location">
    <subcellularLocation>
        <location evidence="1">Cell membrane</location>
        <topology evidence="1">Multi-pass membrane protein</topology>
    </subcellularLocation>
</comment>
<dbReference type="InterPro" id="IPR000731">
    <property type="entry name" value="SSD"/>
</dbReference>
<accession>A0ABW2QDJ9</accession>
<evidence type="ECO:0000256" key="4">
    <source>
        <dbReference type="ARBA" id="ARBA00022989"/>
    </source>
</evidence>
<feature type="transmembrane region" description="Helical" evidence="6">
    <location>
        <begin position="534"/>
        <end position="553"/>
    </location>
</feature>
<feature type="domain" description="SSD" evidence="7">
    <location>
        <begin position="558"/>
        <end position="700"/>
    </location>
</feature>
<name>A0ABW2QDJ9_9MICO</name>